<accession>A0A0S4LJI0</accession>
<dbReference type="SUPFAM" id="SSF140566">
    <property type="entry name" value="FlgN-like"/>
    <property type="match status" value="1"/>
</dbReference>
<dbReference type="EMBL" id="CZQA01000010">
    <property type="protein sequence ID" value="CUS37724.1"/>
    <property type="molecule type" value="Genomic_DNA"/>
</dbReference>
<keyword evidence="5" id="KW-1185">Reference proteome</keyword>
<dbReference type="Proteomes" id="UP000199032">
    <property type="component" value="Unassembled WGS sequence"/>
</dbReference>
<protein>
    <recommendedName>
        <fullName evidence="6">Flagellar biosynthesis protein FlgN</fullName>
    </recommendedName>
</protein>
<dbReference type="AlphaFoldDB" id="A0A0S4LJI0"/>
<gene>
    <name evidence="4" type="ORF">COMA1_40222</name>
</gene>
<dbReference type="RefSeq" id="WP_090750215.1">
    <property type="nucleotide sequence ID" value="NZ_CZQA01000010.1"/>
</dbReference>
<evidence type="ECO:0008006" key="6">
    <source>
        <dbReference type="Google" id="ProtNLM"/>
    </source>
</evidence>
<dbReference type="Pfam" id="PF05130">
    <property type="entry name" value="FlgN"/>
    <property type="match status" value="1"/>
</dbReference>
<dbReference type="InterPro" id="IPR007809">
    <property type="entry name" value="FlgN-like"/>
</dbReference>
<evidence type="ECO:0000256" key="1">
    <source>
        <dbReference type="ARBA" id="ARBA00002397"/>
    </source>
</evidence>
<dbReference type="STRING" id="1742972.COMA1_40222"/>
<sequence length="175" mass="19605">MDGQVPTVNASISLAQLPHILARESAHCDLLAQNIVQERDAIKRMALGEFLSINQSRISILESLHQLKDELDLLLDDLANTYQVPLSNRTVTEILHRVQSPQAGVILEQYERLAEKVRAVKQDIAANQVLIHSVQSFLFRALEAHRQSLPDGDLYSELGARQQHHVPAAVIRRQG</sequence>
<dbReference type="InterPro" id="IPR036679">
    <property type="entry name" value="FlgN-like_sf"/>
</dbReference>
<organism evidence="4 5">
    <name type="scientific">Candidatus Nitrospira nitrosa</name>
    <dbReference type="NCBI Taxonomy" id="1742972"/>
    <lineage>
        <taxon>Bacteria</taxon>
        <taxon>Pseudomonadati</taxon>
        <taxon>Nitrospirota</taxon>
        <taxon>Nitrospiria</taxon>
        <taxon>Nitrospirales</taxon>
        <taxon>Nitrospiraceae</taxon>
        <taxon>Nitrospira</taxon>
    </lineage>
</organism>
<evidence type="ECO:0000313" key="4">
    <source>
        <dbReference type="EMBL" id="CUS37724.1"/>
    </source>
</evidence>
<proteinExistence type="inferred from homology"/>
<evidence type="ECO:0000256" key="3">
    <source>
        <dbReference type="ARBA" id="ARBA00022795"/>
    </source>
</evidence>
<evidence type="ECO:0000256" key="2">
    <source>
        <dbReference type="ARBA" id="ARBA00007703"/>
    </source>
</evidence>
<comment type="similarity">
    <text evidence="2">Belongs to the FlgN family.</text>
</comment>
<keyword evidence="3" id="KW-1005">Bacterial flagellum biogenesis</keyword>
<dbReference type="GO" id="GO:0044780">
    <property type="term" value="P:bacterial-type flagellum assembly"/>
    <property type="evidence" value="ECO:0007669"/>
    <property type="project" value="InterPro"/>
</dbReference>
<name>A0A0S4LJI0_9BACT</name>
<comment type="function">
    <text evidence="1">Required for the efficient initiation of filament assembly.</text>
</comment>
<reference evidence="4 5" key="1">
    <citation type="submission" date="2015-10" db="EMBL/GenBank/DDBJ databases">
        <authorList>
            <person name="Gilbert D.G."/>
        </authorList>
    </citation>
    <scope>NUCLEOTIDE SEQUENCE [LARGE SCALE GENOMIC DNA]</scope>
    <source>
        <strain evidence="4">COMA1</strain>
    </source>
</reference>
<evidence type="ECO:0000313" key="5">
    <source>
        <dbReference type="Proteomes" id="UP000199032"/>
    </source>
</evidence>
<dbReference type="Gene3D" id="1.20.58.300">
    <property type="entry name" value="FlgN-like"/>
    <property type="match status" value="1"/>
</dbReference>